<name>X6LSL7_RETFI</name>
<sequence>MINHIVRGGNIQSKEANHTVKWIKEKKKVILTDFKIATVFVIHYHTLKYIHCYPIKFINNDKKKDITLSSFGGYRKHTLIMKYIRNIDLNTFRFIKKKYFAHHQCLPTVTTTPKHKSAKKSFQYRLNKKEKSVYVSHYHVTIYRLKESRKEKYLDK</sequence>
<dbReference type="AlphaFoldDB" id="X6LSL7"/>
<proteinExistence type="predicted"/>
<comment type="caution">
    <text evidence="1">The sequence shown here is derived from an EMBL/GenBank/DDBJ whole genome shotgun (WGS) entry which is preliminary data.</text>
</comment>
<organism evidence="1 2">
    <name type="scientific">Reticulomyxa filosa</name>
    <dbReference type="NCBI Taxonomy" id="46433"/>
    <lineage>
        <taxon>Eukaryota</taxon>
        <taxon>Sar</taxon>
        <taxon>Rhizaria</taxon>
        <taxon>Retaria</taxon>
        <taxon>Foraminifera</taxon>
        <taxon>Monothalamids</taxon>
        <taxon>Reticulomyxidae</taxon>
        <taxon>Reticulomyxa</taxon>
    </lineage>
</organism>
<reference evidence="1 2" key="1">
    <citation type="journal article" date="2013" name="Curr. Biol.">
        <title>The Genome of the Foraminiferan Reticulomyxa filosa.</title>
        <authorList>
            <person name="Glockner G."/>
            <person name="Hulsmann N."/>
            <person name="Schleicher M."/>
            <person name="Noegel A.A."/>
            <person name="Eichinger L."/>
            <person name="Gallinger C."/>
            <person name="Pawlowski J."/>
            <person name="Sierra R."/>
            <person name="Euteneuer U."/>
            <person name="Pillet L."/>
            <person name="Moustafa A."/>
            <person name="Platzer M."/>
            <person name="Groth M."/>
            <person name="Szafranski K."/>
            <person name="Schliwa M."/>
        </authorList>
    </citation>
    <scope>NUCLEOTIDE SEQUENCE [LARGE SCALE GENOMIC DNA]</scope>
</reference>
<dbReference type="Proteomes" id="UP000023152">
    <property type="component" value="Unassembled WGS sequence"/>
</dbReference>
<dbReference type="EMBL" id="ASPP01029112">
    <property type="protein sequence ID" value="ETO04644.1"/>
    <property type="molecule type" value="Genomic_DNA"/>
</dbReference>
<protein>
    <submittedName>
        <fullName evidence="1">Uncharacterized protein</fullName>
    </submittedName>
</protein>
<evidence type="ECO:0000313" key="2">
    <source>
        <dbReference type="Proteomes" id="UP000023152"/>
    </source>
</evidence>
<evidence type="ECO:0000313" key="1">
    <source>
        <dbReference type="EMBL" id="ETO04644.1"/>
    </source>
</evidence>
<gene>
    <name evidence="1" type="ORF">RFI_32752</name>
</gene>
<keyword evidence="2" id="KW-1185">Reference proteome</keyword>
<accession>X6LSL7</accession>